<dbReference type="Pfam" id="PF12852">
    <property type="entry name" value="Cupin_6"/>
    <property type="match status" value="1"/>
</dbReference>
<evidence type="ECO:0000313" key="6">
    <source>
        <dbReference type="Proteomes" id="UP000074382"/>
    </source>
</evidence>
<accession>A0A147KFD8</accession>
<protein>
    <submittedName>
        <fullName evidence="5">AraC family transcriptional regulator</fullName>
    </submittedName>
</protein>
<name>A0A147KFD8_THECS</name>
<feature type="domain" description="HTH araC/xylS-type" evidence="4">
    <location>
        <begin position="208"/>
        <end position="307"/>
    </location>
</feature>
<dbReference type="SMART" id="SM00342">
    <property type="entry name" value="HTH_ARAC"/>
    <property type="match status" value="1"/>
</dbReference>
<dbReference type="STRING" id="665004.AC529_14440"/>
<dbReference type="PANTHER" id="PTHR46796">
    <property type="entry name" value="HTH-TYPE TRANSCRIPTIONAL ACTIVATOR RHAS-RELATED"/>
    <property type="match status" value="1"/>
</dbReference>
<evidence type="ECO:0000256" key="3">
    <source>
        <dbReference type="ARBA" id="ARBA00023163"/>
    </source>
</evidence>
<dbReference type="GO" id="GO:0003700">
    <property type="term" value="F:DNA-binding transcription factor activity"/>
    <property type="evidence" value="ECO:0007669"/>
    <property type="project" value="InterPro"/>
</dbReference>
<dbReference type="AlphaFoldDB" id="A0A147KFD8"/>
<dbReference type="PANTHER" id="PTHR46796:SF13">
    <property type="entry name" value="HTH-TYPE TRANSCRIPTIONAL ACTIVATOR RHAS"/>
    <property type="match status" value="1"/>
</dbReference>
<dbReference type="PROSITE" id="PS00041">
    <property type="entry name" value="HTH_ARAC_FAMILY_1"/>
    <property type="match status" value="1"/>
</dbReference>
<dbReference type="PATRIC" id="fig|665004.4.peg.2025"/>
<dbReference type="InterPro" id="IPR032783">
    <property type="entry name" value="AraC_lig"/>
</dbReference>
<gene>
    <name evidence="5" type="ORF">AC529_14440</name>
</gene>
<evidence type="ECO:0000256" key="2">
    <source>
        <dbReference type="ARBA" id="ARBA00023125"/>
    </source>
</evidence>
<organism evidence="5 6">
    <name type="scientific">Thermobifida cellulosilytica TB100</name>
    <dbReference type="NCBI Taxonomy" id="665004"/>
    <lineage>
        <taxon>Bacteria</taxon>
        <taxon>Bacillati</taxon>
        <taxon>Actinomycetota</taxon>
        <taxon>Actinomycetes</taxon>
        <taxon>Streptosporangiales</taxon>
        <taxon>Nocardiopsidaceae</taxon>
        <taxon>Thermobifida</taxon>
    </lineage>
</organism>
<dbReference type="InterPro" id="IPR018060">
    <property type="entry name" value="HTH_AraC"/>
</dbReference>
<keyword evidence="3" id="KW-0804">Transcription</keyword>
<reference evidence="6" key="1">
    <citation type="journal article" date="2017" name="Acta Aliment.">
        <title>Plant polysaccharide degrading enzyme system of Thermpbifida cellulosilytica TB100 revealed by de novo genome project data.</title>
        <authorList>
            <person name="Toth A."/>
            <person name="Baka E."/>
            <person name="Luzics S."/>
            <person name="Bata-Vidacs I."/>
            <person name="Nagy I."/>
            <person name="Balint B."/>
            <person name="Herceg R."/>
            <person name="Olasz F."/>
            <person name="Wilk T."/>
            <person name="Nagy T."/>
            <person name="Kriszt B."/>
            <person name="Nagy I."/>
            <person name="Kukolya J."/>
        </authorList>
    </citation>
    <scope>NUCLEOTIDE SEQUENCE [LARGE SCALE GENOMIC DNA]</scope>
    <source>
        <strain evidence="6">TB100</strain>
    </source>
</reference>
<dbReference type="GO" id="GO:0043565">
    <property type="term" value="F:sequence-specific DNA binding"/>
    <property type="evidence" value="ECO:0007669"/>
    <property type="project" value="InterPro"/>
</dbReference>
<dbReference type="OrthoDB" id="241790at2"/>
<keyword evidence="6" id="KW-1185">Reference proteome</keyword>
<dbReference type="EMBL" id="LGEM01000101">
    <property type="protein sequence ID" value="KUP96003.1"/>
    <property type="molecule type" value="Genomic_DNA"/>
</dbReference>
<dbReference type="InterPro" id="IPR050204">
    <property type="entry name" value="AraC_XylS_family_regulators"/>
</dbReference>
<dbReference type="SUPFAM" id="SSF46689">
    <property type="entry name" value="Homeodomain-like"/>
    <property type="match status" value="2"/>
</dbReference>
<dbReference type="InterPro" id="IPR009057">
    <property type="entry name" value="Homeodomain-like_sf"/>
</dbReference>
<keyword evidence="1" id="KW-0805">Transcription regulation</keyword>
<dbReference type="InterPro" id="IPR018062">
    <property type="entry name" value="HTH_AraC-typ_CS"/>
</dbReference>
<evidence type="ECO:0000259" key="4">
    <source>
        <dbReference type="PROSITE" id="PS01124"/>
    </source>
</evidence>
<evidence type="ECO:0000256" key="1">
    <source>
        <dbReference type="ARBA" id="ARBA00023015"/>
    </source>
</evidence>
<dbReference type="Proteomes" id="UP000074382">
    <property type="component" value="Unassembled WGS sequence"/>
</dbReference>
<dbReference type="PROSITE" id="PS01124">
    <property type="entry name" value="HTH_ARAC_FAMILY_2"/>
    <property type="match status" value="1"/>
</dbReference>
<keyword evidence="2" id="KW-0238">DNA-binding</keyword>
<dbReference type="RefSeq" id="WP_068755568.1">
    <property type="nucleotide sequence ID" value="NZ_KQ950181.1"/>
</dbReference>
<dbReference type="Pfam" id="PF12833">
    <property type="entry name" value="HTH_18"/>
    <property type="match status" value="1"/>
</dbReference>
<dbReference type="Gene3D" id="1.10.10.60">
    <property type="entry name" value="Homeodomain-like"/>
    <property type="match status" value="2"/>
</dbReference>
<comment type="caution">
    <text evidence="5">The sequence shown here is derived from an EMBL/GenBank/DDBJ whole genome shotgun (WGS) entry which is preliminary data.</text>
</comment>
<sequence length="314" mass="33946">MDALLPLLHSPRARDAFLLRVLLDPPWSLRVADRAPLTLLTVVRGHAHLAPDHAPPHHLRQGDTAVLRGPAPYTVADTPGRAPRILIGPAQHCTTLHGRPLAETMSLGVRTWGSAPQSATMLLVGTYPTPTTAGRRLLAALPPLLVVPRDDALACLLAEETARDLPGQQAVLDRLLDLVLITALRAWLGDPRSRAPAHYRAAADPVVGRALALLHQDPARPWTVASLAAAVGVARATLARRFTALVGRPPMAYLTAHRLDWAADLLRDDPDSTVEAVARTVGYTSPFAFSAAFKRHHGTSPRHLRDTRDGPKRR</sequence>
<proteinExistence type="predicted"/>
<evidence type="ECO:0000313" key="5">
    <source>
        <dbReference type="EMBL" id="KUP96003.1"/>
    </source>
</evidence>